<keyword evidence="5" id="KW-0653">Protein transport</keyword>
<dbReference type="SUPFAM" id="SSF47661">
    <property type="entry name" value="t-snare proteins"/>
    <property type="match status" value="1"/>
</dbReference>
<dbReference type="Pfam" id="PF05739">
    <property type="entry name" value="SNARE"/>
    <property type="match status" value="1"/>
</dbReference>
<dbReference type="Proteomes" id="UP001234178">
    <property type="component" value="Unassembled WGS sequence"/>
</dbReference>
<dbReference type="CDD" id="cd15845">
    <property type="entry name" value="SNARE_syntaxin16"/>
    <property type="match status" value="1"/>
</dbReference>
<keyword evidence="4" id="KW-0812">Transmembrane</keyword>
<dbReference type="Gene3D" id="1.20.58.70">
    <property type="match status" value="1"/>
</dbReference>
<name>A0ABQ9YS68_9CRUS</name>
<evidence type="ECO:0000256" key="3">
    <source>
        <dbReference type="ARBA" id="ARBA00022448"/>
    </source>
</evidence>
<evidence type="ECO:0000259" key="10">
    <source>
        <dbReference type="PROSITE" id="PS50192"/>
    </source>
</evidence>
<evidence type="ECO:0000256" key="9">
    <source>
        <dbReference type="ARBA" id="ARBA00023136"/>
    </source>
</evidence>
<keyword evidence="12" id="KW-1185">Reference proteome</keyword>
<keyword evidence="6" id="KW-1133">Transmembrane helix</keyword>
<keyword evidence="7" id="KW-0333">Golgi apparatus</keyword>
<dbReference type="PROSITE" id="PS00914">
    <property type="entry name" value="SYNTAXIN"/>
    <property type="match status" value="1"/>
</dbReference>
<organism evidence="11 12">
    <name type="scientific">Daphnia magna</name>
    <dbReference type="NCBI Taxonomy" id="35525"/>
    <lineage>
        <taxon>Eukaryota</taxon>
        <taxon>Metazoa</taxon>
        <taxon>Ecdysozoa</taxon>
        <taxon>Arthropoda</taxon>
        <taxon>Crustacea</taxon>
        <taxon>Branchiopoda</taxon>
        <taxon>Diplostraca</taxon>
        <taxon>Cladocera</taxon>
        <taxon>Anomopoda</taxon>
        <taxon>Daphniidae</taxon>
        <taxon>Daphnia</taxon>
    </lineage>
</organism>
<dbReference type="EMBL" id="JAOYFB010000001">
    <property type="protein sequence ID" value="KAK4003440.1"/>
    <property type="molecule type" value="Genomic_DNA"/>
</dbReference>
<proteinExistence type="inferred from homology"/>
<comment type="subcellular location">
    <subcellularLocation>
        <location evidence="1">Golgi apparatus membrane</location>
        <topology evidence="1">Single-pass type IV membrane protein</topology>
    </subcellularLocation>
</comment>
<dbReference type="InterPro" id="IPR000727">
    <property type="entry name" value="T_SNARE_dom"/>
</dbReference>
<evidence type="ECO:0000256" key="2">
    <source>
        <dbReference type="ARBA" id="ARBA00009063"/>
    </source>
</evidence>
<comment type="similarity">
    <text evidence="2">Belongs to the syntaxin family.</text>
</comment>
<dbReference type="InterPro" id="IPR006012">
    <property type="entry name" value="Syntaxin/epimorphin_CS"/>
</dbReference>
<evidence type="ECO:0000256" key="8">
    <source>
        <dbReference type="ARBA" id="ARBA00023054"/>
    </source>
</evidence>
<evidence type="ECO:0000256" key="5">
    <source>
        <dbReference type="ARBA" id="ARBA00022927"/>
    </source>
</evidence>
<sequence length="327" mass="37882">MATRSITEIFILMRNNAIQSRNFYSEQISDTDALVQQELDARGKSHATHVRMPPDWTDSLEEAQYTLTKIQTRLKELSALQNKHLLKPTFDDSMNEEHQIDVFTQDITKMFTTCHNCIKRIQYNSTSPSLGQAETNIAKNVVTSLVTTLQNLSNTFRSDQNTYLNKIKSREERSQQFFGGASKDWNYDDWTTTSQTETPRVMSQQQLLLNEENSSFVEQREKEIQNVVRSIYELNSIFKEISHMVADQGTVLDRIDYNIEHTQAKVHDGLVHLQKADNYQKKNRKMLAHAGEHQNDAIKTQALISTIPPKKLTIEIAFFNNCFKKWE</sequence>
<evidence type="ECO:0000313" key="12">
    <source>
        <dbReference type="Proteomes" id="UP001234178"/>
    </source>
</evidence>
<protein>
    <recommendedName>
        <fullName evidence="10">t-SNARE coiled-coil homology domain-containing protein</fullName>
    </recommendedName>
</protein>
<dbReference type="PROSITE" id="PS50192">
    <property type="entry name" value="T_SNARE"/>
    <property type="match status" value="1"/>
</dbReference>
<evidence type="ECO:0000313" key="11">
    <source>
        <dbReference type="EMBL" id="KAK4003440.1"/>
    </source>
</evidence>
<dbReference type="PANTHER" id="PTHR19957:SF83">
    <property type="entry name" value="SYNTAXIN-16"/>
    <property type="match status" value="1"/>
</dbReference>
<keyword evidence="9" id="KW-0472">Membrane</keyword>
<gene>
    <name evidence="11" type="ORF">OUZ56_005206</name>
</gene>
<keyword evidence="8" id="KW-0175">Coiled coil</keyword>
<comment type="caution">
    <text evidence="11">The sequence shown here is derived from an EMBL/GenBank/DDBJ whole genome shotgun (WGS) entry which is preliminary data.</text>
</comment>
<evidence type="ECO:0000256" key="4">
    <source>
        <dbReference type="ARBA" id="ARBA00022692"/>
    </source>
</evidence>
<reference evidence="11 12" key="1">
    <citation type="journal article" date="2023" name="Nucleic Acids Res.">
        <title>The hologenome of Daphnia magna reveals possible DNA methylation and microbiome-mediated evolution of the host genome.</title>
        <authorList>
            <person name="Chaturvedi A."/>
            <person name="Li X."/>
            <person name="Dhandapani V."/>
            <person name="Marshall H."/>
            <person name="Kissane S."/>
            <person name="Cuenca-Cambronero M."/>
            <person name="Asole G."/>
            <person name="Calvet F."/>
            <person name="Ruiz-Romero M."/>
            <person name="Marangio P."/>
            <person name="Guigo R."/>
            <person name="Rago D."/>
            <person name="Mirbahai L."/>
            <person name="Eastwood N."/>
            <person name="Colbourne J.K."/>
            <person name="Zhou J."/>
            <person name="Mallon E."/>
            <person name="Orsini L."/>
        </authorList>
    </citation>
    <scope>NUCLEOTIDE SEQUENCE [LARGE SCALE GENOMIC DNA]</scope>
    <source>
        <strain evidence="11">LRV0_1</strain>
    </source>
</reference>
<evidence type="ECO:0000256" key="1">
    <source>
        <dbReference type="ARBA" id="ARBA00004409"/>
    </source>
</evidence>
<evidence type="ECO:0000256" key="7">
    <source>
        <dbReference type="ARBA" id="ARBA00023034"/>
    </source>
</evidence>
<feature type="domain" description="T-SNARE coiled-coil homology" evidence="10">
    <location>
        <begin position="214"/>
        <end position="276"/>
    </location>
</feature>
<evidence type="ECO:0000256" key="6">
    <source>
        <dbReference type="ARBA" id="ARBA00022989"/>
    </source>
</evidence>
<keyword evidence="3" id="KW-0813">Transport</keyword>
<dbReference type="InterPro" id="IPR045242">
    <property type="entry name" value="Syntaxin"/>
</dbReference>
<accession>A0ABQ9YS68</accession>
<dbReference type="PANTHER" id="PTHR19957">
    <property type="entry name" value="SYNTAXIN"/>
    <property type="match status" value="1"/>
</dbReference>
<dbReference type="SMART" id="SM00397">
    <property type="entry name" value="t_SNARE"/>
    <property type="match status" value="1"/>
</dbReference>
<dbReference type="InterPro" id="IPR010989">
    <property type="entry name" value="SNARE"/>
</dbReference>